<comment type="similarity">
    <text evidence="1 6">Belongs to the carbohydrate kinase PfkB family.</text>
</comment>
<feature type="domain" description="Carbohydrate kinase PfkB" evidence="7">
    <location>
        <begin position="13"/>
        <end position="296"/>
    </location>
</feature>
<dbReference type="GO" id="GO:0005524">
    <property type="term" value="F:ATP binding"/>
    <property type="evidence" value="ECO:0007669"/>
    <property type="project" value="UniProtKB-KW"/>
</dbReference>
<keyword evidence="2 6" id="KW-0808">Transferase</keyword>
<dbReference type="PANTHER" id="PTHR46566:SF2">
    <property type="entry name" value="ATP-DEPENDENT 6-PHOSPHOFRUCTOKINASE ISOZYME 2"/>
    <property type="match status" value="1"/>
</dbReference>
<dbReference type="Gene3D" id="3.40.1190.20">
    <property type="match status" value="1"/>
</dbReference>
<evidence type="ECO:0000313" key="8">
    <source>
        <dbReference type="EMBL" id="KLI62914.1"/>
    </source>
</evidence>
<dbReference type="FunFam" id="3.40.1190.20:FF:000001">
    <property type="entry name" value="Phosphofructokinase"/>
    <property type="match status" value="1"/>
</dbReference>
<comment type="caution">
    <text evidence="8">The sequence shown here is derived from an EMBL/GenBank/DDBJ whole genome shotgun (WGS) entry which is preliminary data.</text>
</comment>
<dbReference type="RefSeq" id="WP_047094433.1">
    <property type="nucleotide sequence ID" value="NZ_LBHU01000004.1"/>
</dbReference>
<dbReference type="SUPFAM" id="SSF53613">
    <property type="entry name" value="Ribokinase-like"/>
    <property type="match status" value="1"/>
</dbReference>
<dbReference type="EMBL" id="LBHU01000004">
    <property type="protein sequence ID" value="KLI62914.1"/>
    <property type="molecule type" value="Genomic_DNA"/>
</dbReference>
<dbReference type="GO" id="GO:0003872">
    <property type="term" value="F:6-phosphofructokinase activity"/>
    <property type="evidence" value="ECO:0007669"/>
    <property type="project" value="TreeGrafter"/>
</dbReference>
<gene>
    <name evidence="8" type="ORF">AAV99_12685</name>
</gene>
<evidence type="ECO:0000256" key="5">
    <source>
        <dbReference type="ARBA" id="ARBA00022840"/>
    </source>
</evidence>
<keyword evidence="9" id="KW-1185">Reference proteome</keyword>
<dbReference type="PROSITE" id="PS00584">
    <property type="entry name" value="PFKB_KINASES_2"/>
    <property type="match status" value="1"/>
</dbReference>
<evidence type="ECO:0000256" key="6">
    <source>
        <dbReference type="PIRNR" id="PIRNR000535"/>
    </source>
</evidence>
<dbReference type="GO" id="GO:0005829">
    <property type="term" value="C:cytosol"/>
    <property type="evidence" value="ECO:0007669"/>
    <property type="project" value="TreeGrafter"/>
</dbReference>
<sequence>MNGIAALTMNPAIDVAYSVEQLEHTRKLRADDASVDPGGGGINVARVLVRLGNNVRCFYPSGGAGGVAFDNLVDLHQLVKTRIPIAGSTRFSTAILERSSGHEFRFSSTGPELQEAEWQACLDAIATMKGDYLVASGSLPPGVPTDFYASVCRIAHEKGARFVLDTSGPPLKACIAQGGVFLAKPGRLEFEAMVGRPLADDKTLEAAAREIVDQGLVENLAVTMGEGGALLATREATLRLSAAEVEARSTVGAGDSFVAGMVHAFAIGSDAAEAFRYGVAAGAAAVLTPGTDLCRPADMERLLEHMPVPQ</sequence>
<evidence type="ECO:0000256" key="3">
    <source>
        <dbReference type="ARBA" id="ARBA00022741"/>
    </source>
</evidence>
<dbReference type="InterPro" id="IPR011611">
    <property type="entry name" value="PfkB_dom"/>
</dbReference>
<evidence type="ECO:0000256" key="2">
    <source>
        <dbReference type="ARBA" id="ARBA00022679"/>
    </source>
</evidence>
<dbReference type="InterPro" id="IPR017583">
    <property type="entry name" value="Tagatose/fructose_Pkinase"/>
</dbReference>
<dbReference type="PANTHER" id="PTHR46566">
    <property type="entry name" value="1-PHOSPHOFRUCTOKINASE-RELATED"/>
    <property type="match status" value="1"/>
</dbReference>
<dbReference type="AlphaFoldDB" id="A0A0H0XKQ7"/>
<dbReference type="OrthoDB" id="9801219at2"/>
<name>A0A0H0XKQ7_9SPHN</name>
<dbReference type="PATRIC" id="fig|874156.12.peg.2612"/>
<organism evidence="8 9">
    <name type="scientific">Aurantiacibacter marinus</name>
    <dbReference type="NCBI Taxonomy" id="874156"/>
    <lineage>
        <taxon>Bacteria</taxon>
        <taxon>Pseudomonadati</taxon>
        <taxon>Pseudomonadota</taxon>
        <taxon>Alphaproteobacteria</taxon>
        <taxon>Sphingomonadales</taxon>
        <taxon>Erythrobacteraceae</taxon>
        <taxon>Aurantiacibacter</taxon>
    </lineage>
</organism>
<evidence type="ECO:0000256" key="4">
    <source>
        <dbReference type="ARBA" id="ARBA00022777"/>
    </source>
</evidence>
<reference evidence="8 9" key="1">
    <citation type="submission" date="2015-04" db="EMBL/GenBank/DDBJ databases">
        <title>The draft genome sequence of Erythrobacter marinus HWDM-33.</title>
        <authorList>
            <person name="Zhuang L."/>
            <person name="Liu Y."/>
            <person name="Shao Z."/>
        </authorList>
    </citation>
    <scope>NUCLEOTIDE SEQUENCE [LARGE SCALE GENOMIC DNA]</scope>
    <source>
        <strain evidence="8 9">HWDM-33</strain>
    </source>
</reference>
<accession>A0A0H0XKQ7</accession>
<evidence type="ECO:0000313" key="9">
    <source>
        <dbReference type="Proteomes" id="UP000053455"/>
    </source>
</evidence>
<evidence type="ECO:0000259" key="7">
    <source>
        <dbReference type="Pfam" id="PF00294"/>
    </source>
</evidence>
<dbReference type="CDD" id="cd01164">
    <property type="entry name" value="FruK_PfkB_like"/>
    <property type="match status" value="1"/>
</dbReference>
<keyword evidence="3" id="KW-0547">Nucleotide-binding</keyword>
<dbReference type="InterPro" id="IPR029056">
    <property type="entry name" value="Ribokinase-like"/>
</dbReference>
<dbReference type="InterPro" id="IPR002173">
    <property type="entry name" value="Carboh/pur_kinase_PfkB_CS"/>
</dbReference>
<evidence type="ECO:0000256" key="1">
    <source>
        <dbReference type="ARBA" id="ARBA00010688"/>
    </source>
</evidence>
<dbReference type="Pfam" id="PF00294">
    <property type="entry name" value="PfkB"/>
    <property type="match status" value="1"/>
</dbReference>
<keyword evidence="4 8" id="KW-0418">Kinase</keyword>
<dbReference type="STRING" id="874156.GCA_001021555_02620"/>
<dbReference type="NCBIfam" id="TIGR03168">
    <property type="entry name" value="1-PFK"/>
    <property type="match status" value="1"/>
</dbReference>
<dbReference type="Proteomes" id="UP000053455">
    <property type="component" value="Unassembled WGS sequence"/>
</dbReference>
<proteinExistence type="inferred from homology"/>
<protein>
    <recommendedName>
        <fullName evidence="6">Phosphofructokinase</fullName>
    </recommendedName>
</protein>
<keyword evidence="5" id="KW-0067">ATP-binding</keyword>
<dbReference type="PIRSF" id="PIRSF000535">
    <property type="entry name" value="1PFK/6PFK/LacC"/>
    <property type="match status" value="1"/>
</dbReference>